<dbReference type="SUPFAM" id="SSF54001">
    <property type="entry name" value="Cysteine proteinases"/>
    <property type="match status" value="1"/>
</dbReference>
<proteinExistence type="predicted"/>
<reference evidence="3 4" key="1">
    <citation type="submission" date="2018-05" db="EMBL/GenBank/DDBJ databases">
        <title>Lujinxingia marina gen. nov. sp. nov., a new facultative anaerobic member of the class Deltaproteobacteria, and proposal of Lujinxingaceae fam. nov.</title>
        <authorList>
            <person name="Li C.-M."/>
        </authorList>
    </citation>
    <scope>NUCLEOTIDE SEQUENCE [LARGE SCALE GENOMIC DNA]</scope>
    <source>
        <strain evidence="3 4">B210</strain>
    </source>
</reference>
<dbReference type="InterPro" id="IPR038765">
    <property type="entry name" value="Papain-like_cys_pep_sf"/>
</dbReference>
<evidence type="ECO:0000313" key="3">
    <source>
        <dbReference type="EMBL" id="RAL21694.1"/>
    </source>
</evidence>
<keyword evidence="4" id="KW-1185">Reference proteome</keyword>
<dbReference type="Gene3D" id="3.10.620.30">
    <property type="match status" value="1"/>
</dbReference>
<dbReference type="InterPro" id="IPR002931">
    <property type="entry name" value="Transglutaminase-like"/>
</dbReference>
<feature type="domain" description="Transglutaminase-like" evidence="2">
    <location>
        <begin position="262"/>
        <end position="349"/>
    </location>
</feature>
<dbReference type="EMBL" id="QHKO01000005">
    <property type="protein sequence ID" value="RAL21694.1"/>
    <property type="molecule type" value="Genomic_DNA"/>
</dbReference>
<evidence type="ECO:0000313" key="4">
    <source>
        <dbReference type="Proteomes" id="UP000249169"/>
    </source>
</evidence>
<feature type="region of interest" description="Disordered" evidence="1">
    <location>
        <begin position="393"/>
        <end position="453"/>
    </location>
</feature>
<dbReference type="AlphaFoldDB" id="A0A328C3T2"/>
<feature type="region of interest" description="Disordered" evidence="1">
    <location>
        <begin position="23"/>
        <end position="52"/>
    </location>
</feature>
<comment type="caution">
    <text evidence="3">The sequence shown here is derived from an EMBL/GenBank/DDBJ whole genome shotgun (WGS) entry which is preliminary data.</text>
</comment>
<sequence>MPPGERVLHRYLDAEQLRALSEEGAGVAGGSSGPTRGALASPWSAGSQPSLSVEPGRQEWVWTDQGPVGPEGVEYPHGGLDPRVGSAELDANTDRVNALDYQASFEPSVVPWKRGVVHDAVLRTDAGDYRTRLGGAQRRKVAIGGGLGANEDRFWGSFLVRMERGRVHPVPSVAPEQRVLQVLSEPPVPVEVLRDGAGNFYVSAAYDGVVRVNMELGVDRFYFDGVLDPQIGWEQFDSPELRLPDQQARQVAGRVLGARGITRQMTPRQALDALVGYYRDFEGKPFPEDAVQGDRYEAITTLQVGVCRHRALAFLVSAGALGFESRFVYNEAHAFAEVRWPGQGWRRIDLGGAADGFNYQNMGSNNVHEGGSRDGFPQPQRYLDEIVAFDPGTSSASALGDGGPMPMEPERAAPRDVSMPSGRGGEMPEPPRGAGQDPLTTSPLREGSEELETRTEPVITITDATGEVFRGQPLAVRGRVVAGEVGRVEVLLVPVGARAFERAVSLGQAEVSAEGGFDGEWIVPPQVGLGRWELKARSAPGQPRGAR</sequence>
<gene>
    <name evidence="3" type="ORF">DL240_12635</name>
</gene>
<evidence type="ECO:0000256" key="1">
    <source>
        <dbReference type="SAM" id="MobiDB-lite"/>
    </source>
</evidence>
<accession>A0A328C3T2</accession>
<name>A0A328C3T2_9DELT</name>
<dbReference type="Proteomes" id="UP000249169">
    <property type="component" value="Unassembled WGS sequence"/>
</dbReference>
<evidence type="ECO:0000259" key="2">
    <source>
        <dbReference type="Pfam" id="PF01841"/>
    </source>
</evidence>
<organism evidence="3 4">
    <name type="scientific">Lujinxingia litoralis</name>
    <dbReference type="NCBI Taxonomy" id="2211119"/>
    <lineage>
        <taxon>Bacteria</taxon>
        <taxon>Deltaproteobacteria</taxon>
        <taxon>Bradymonadales</taxon>
        <taxon>Lujinxingiaceae</taxon>
        <taxon>Lujinxingia</taxon>
    </lineage>
</organism>
<dbReference type="Pfam" id="PF01841">
    <property type="entry name" value="Transglut_core"/>
    <property type="match status" value="1"/>
</dbReference>
<protein>
    <recommendedName>
        <fullName evidence="2">Transglutaminase-like domain-containing protein</fullName>
    </recommendedName>
</protein>